<organism evidence="10">
    <name type="scientific">Papilio xuthus</name>
    <name type="common">Asian swallowtail butterfly</name>
    <dbReference type="NCBI Taxonomy" id="66420"/>
    <lineage>
        <taxon>Eukaryota</taxon>
        <taxon>Metazoa</taxon>
        <taxon>Ecdysozoa</taxon>
        <taxon>Arthropoda</taxon>
        <taxon>Hexapoda</taxon>
        <taxon>Insecta</taxon>
        <taxon>Pterygota</taxon>
        <taxon>Neoptera</taxon>
        <taxon>Endopterygota</taxon>
        <taxon>Lepidoptera</taxon>
        <taxon>Glossata</taxon>
        <taxon>Ditrysia</taxon>
        <taxon>Papilionoidea</taxon>
        <taxon>Papilionidae</taxon>
        <taxon>Papilioninae</taxon>
        <taxon>Papilio</taxon>
    </lineage>
</organism>
<feature type="repeat" description="ANK" evidence="6">
    <location>
        <begin position="73"/>
        <end position="105"/>
    </location>
</feature>
<keyword evidence="4" id="KW-0963">Cytoplasm</keyword>
<evidence type="ECO:0000256" key="7">
    <source>
        <dbReference type="SAM" id="Coils"/>
    </source>
</evidence>
<feature type="region of interest" description="Disordered" evidence="8">
    <location>
        <begin position="360"/>
        <end position="459"/>
    </location>
</feature>
<reference evidence="10" key="1">
    <citation type="submission" date="2025-08" db="UniProtKB">
        <authorList>
            <consortium name="RefSeq"/>
        </authorList>
    </citation>
    <scope>IDENTIFICATION</scope>
</reference>
<keyword evidence="7" id="KW-0175">Coiled coil</keyword>
<dbReference type="RefSeq" id="XP_013179327.1">
    <property type="nucleotide sequence ID" value="XM_013323873.1"/>
</dbReference>
<evidence type="ECO:0000256" key="1">
    <source>
        <dbReference type="ARBA" id="ARBA00004245"/>
    </source>
</evidence>
<dbReference type="GO" id="GO:0005737">
    <property type="term" value="C:cytoplasm"/>
    <property type="evidence" value="ECO:0007669"/>
    <property type="project" value="TreeGrafter"/>
</dbReference>
<dbReference type="InterPro" id="IPR036770">
    <property type="entry name" value="Ankyrin_rpt-contain_sf"/>
</dbReference>
<feature type="repeat" description="ANK" evidence="6">
    <location>
        <begin position="199"/>
        <end position="221"/>
    </location>
</feature>
<dbReference type="CTD" id="49070"/>
<evidence type="ECO:0000256" key="3">
    <source>
        <dbReference type="ARBA" id="ARBA00022737"/>
    </source>
</evidence>
<dbReference type="PANTHER" id="PTHR24179">
    <property type="entry name" value="PROTEIN PHOSPHATASE 1 REGULATORY SUBUNIT 12"/>
    <property type="match status" value="1"/>
</dbReference>
<feature type="compositionally biased region" description="Low complexity" evidence="8">
    <location>
        <begin position="519"/>
        <end position="533"/>
    </location>
</feature>
<keyword evidence="6" id="KW-0040">ANK repeat</keyword>
<dbReference type="FunFam" id="1.25.40.20:FF:000007">
    <property type="entry name" value="Phosphatase 1 regulatory subunit 12A"/>
    <property type="match status" value="1"/>
</dbReference>
<comment type="similarity">
    <text evidence="5">Belongs to the NRARP family.</text>
</comment>
<proteinExistence type="inferred from homology"/>
<dbReference type="GeneID" id="106126302"/>
<feature type="repeat" description="ANK" evidence="6">
    <location>
        <begin position="233"/>
        <end position="265"/>
    </location>
</feature>
<dbReference type="PROSITE" id="PS50088">
    <property type="entry name" value="ANK_REPEAT"/>
    <property type="match status" value="4"/>
</dbReference>
<feature type="compositionally biased region" description="Basic and acidic residues" evidence="8">
    <location>
        <begin position="658"/>
        <end position="674"/>
    </location>
</feature>
<evidence type="ECO:0000256" key="5">
    <source>
        <dbReference type="ARBA" id="ARBA00038386"/>
    </source>
</evidence>
<dbReference type="Gene3D" id="6.10.140.390">
    <property type="match status" value="1"/>
</dbReference>
<feature type="compositionally biased region" description="Basic and acidic residues" evidence="8">
    <location>
        <begin position="471"/>
        <end position="480"/>
    </location>
</feature>
<dbReference type="SMART" id="SM00248">
    <property type="entry name" value="ANK"/>
    <property type="match status" value="5"/>
</dbReference>
<dbReference type="InterPro" id="IPR031775">
    <property type="entry name" value="PRKG1_interact"/>
</dbReference>
<protein>
    <submittedName>
        <fullName evidence="10">Protein phosphatase 1 regulatory subunit 12C isoform X8</fullName>
    </submittedName>
</protein>
<evidence type="ECO:0000313" key="10">
    <source>
        <dbReference type="RefSeq" id="XP_013179327.1"/>
    </source>
</evidence>
<comment type="subcellular location">
    <subcellularLocation>
        <location evidence="1">Cytoplasm</location>
        <location evidence="1">Cytoskeleton</location>
    </subcellularLocation>
</comment>
<feature type="region of interest" description="Disordered" evidence="8">
    <location>
        <begin position="14"/>
        <end position="33"/>
    </location>
</feature>
<dbReference type="SUPFAM" id="SSF48403">
    <property type="entry name" value="Ankyrin repeat"/>
    <property type="match status" value="1"/>
</dbReference>
<keyword evidence="3" id="KW-0677">Repeat</keyword>
<dbReference type="InterPro" id="IPR002110">
    <property type="entry name" value="Ankyrin_rpt"/>
</dbReference>
<feature type="compositionally biased region" description="Basic residues" evidence="8">
    <location>
        <begin position="622"/>
        <end position="632"/>
    </location>
</feature>
<dbReference type="Gene3D" id="1.25.40.20">
    <property type="entry name" value="Ankyrin repeat-containing domain"/>
    <property type="match status" value="2"/>
</dbReference>
<sequence length="772" mass="85379">MDTRSSSALFKRAEQLKRWQESDTNKQSPNPRHAAKIQFTTGTVFLAACKAGDKEEILRLLNKGADINTPNVDGLTALHQACIDDNMDMVEFLVSHGADVNRRDNEGWTPLHATASCGIDSIARFLIENGSDVAAVNYDGELPIDLAEIPESMRQLLRQAIESQGIDCDKCRKAESTALLTDARQWAKNGYVEVRDPKTGGTPLHVAAAKGYLEVAKTLLEDCKIDANCIDYEGWTPLHAAALWGQKEVAALLINHGAKLDIKNYSGQTCVEVVDPKISTWLREAAVTARRKLLLGENTRTRAGSLRRVTPNPTDETTSEGFVNGVHNTAANNHVALRRTHSFETDKSFSQRYRNVTEHVKASSCSSIPPMSPQSRLPSSSIEVKRKPTKINSSAGHTNKDVQNSNKEKSDSAATNTSNPRFDASYVTIRRNSPESVESNTSESTPSTTTPTKLSPGNIFKNFFKTFVPPVRDDESETQRKAHAKRVRETRRSTQGVTLDEIKSAEQLVKNKNNATPEASTSSASQSQKSDSTVIIEDTDMEDGETTTVKATSTGAPQAAAEATVFVRRTTAPSTSKSLNRTEDDKETEKRENEVTECLSLSSDLGSCTISSPATQAAQNVIHRRRRSKRRSTGVGQVDFEDLTNDRGAGGDGDEENGDKNEPSNTEERSEENLDYKKLYEDAMVEVKRLQVQLSISETKLVDSEALVKEYEKRNANMSEIEKREKRAMIRKLSEMEEELKQLQKLKAENERLRAENRALTRVVSKLTNSAK</sequence>
<accession>A0AAJ7EJ50</accession>
<feature type="domain" description="cGMP-dependent protein kinase interacting" evidence="9">
    <location>
        <begin position="675"/>
        <end position="768"/>
    </location>
</feature>
<feature type="compositionally biased region" description="Basic and acidic residues" evidence="8">
    <location>
        <begin position="14"/>
        <end position="24"/>
    </location>
</feature>
<dbReference type="Pfam" id="PF12796">
    <property type="entry name" value="Ank_2"/>
    <property type="match status" value="2"/>
</dbReference>
<dbReference type="PANTHER" id="PTHR24179:SF21">
    <property type="entry name" value="MYOSIN BINDING SUBUNIT, ISOFORM O"/>
    <property type="match status" value="1"/>
</dbReference>
<evidence type="ECO:0000256" key="8">
    <source>
        <dbReference type="SAM" id="MobiDB-lite"/>
    </source>
</evidence>
<dbReference type="PRINTS" id="PR01415">
    <property type="entry name" value="ANKYRIN"/>
</dbReference>
<evidence type="ECO:0000256" key="6">
    <source>
        <dbReference type="PROSITE-ProRule" id="PRU00023"/>
    </source>
</evidence>
<evidence type="ECO:0000256" key="2">
    <source>
        <dbReference type="ARBA" id="ARBA00022473"/>
    </source>
</evidence>
<feature type="repeat" description="ANK" evidence="6">
    <location>
        <begin position="106"/>
        <end position="138"/>
    </location>
</feature>
<keyword evidence="4" id="KW-0206">Cytoskeleton</keyword>
<feature type="coiled-coil region" evidence="7">
    <location>
        <begin position="719"/>
        <end position="770"/>
    </location>
</feature>
<keyword evidence="2" id="KW-0217">Developmental protein</keyword>
<feature type="compositionally biased region" description="Polar residues" evidence="8">
    <location>
        <begin position="363"/>
        <end position="382"/>
    </location>
</feature>
<gene>
    <name evidence="10" type="primary">LOC106126302</name>
</gene>
<dbReference type="Proteomes" id="UP000694872">
    <property type="component" value="Unplaced"/>
</dbReference>
<feature type="compositionally biased region" description="Basic and acidic residues" evidence="8">
    <location>
        <begin position="580"/>
        <end position="594"/>
    </location>
</feature>
<dbReference type="Gene3D" id="6.10.250.1820">
    <property type="match status" value="1"/>
</dbReference>
<dbReference type="PROSITE" id="PS50297">
    <property type="entry name" value="ANK_REP_REGION"/>
    <property type="match status" value="4"/>
</dbReference>
<dbReference type="InterPro" id="IPR051226">
    <property type="entry name" value="PP1_Regulatory_Subunit"/>
</dbReference>
<feature type="compositionally biased region" description="Polar residues" evidence="8">
    <location>
        <begin position="599"/>
        <end position="619"/>
    </location>
</feature>
<name>A0AAJ7EJ50_PAPXU</name>
<feature type="compositionally biased region" description="Polar residues" evidence="8">
    <location>
        <begin position="390"/>
        <end position="405"/>
    </location>
</feature>
<dbReference type="AlphaFoldDB" id="A0AAJ7EJ50"/>
<dbReference type="Pfam" id="PF15898">
    <property type="entry name" value="PRKG1_interact"/>
    <property type="match status" value="1"/>
</dbReference>
<dbReference type="CDD" id="cd21930">
    <property type="entry name" value="IPD_PPP1R12"/>
    <property type="match status" value="1"/>
</dbReference>
<feature type="compositionally biased region" description="Low complexity" evidence="8">
    <location>
        <begin position="434"/>
        <end position="452"/>
    </location>
</feature>
<feature type="region of interest" description="Disordered" evidence="8">
    <location>
        <begin position="471"/>
        <end position="674"/>
    </location>
</feature>
<evidence type="ECO:0000259" key="9">
    <source>
        <dbReference type="Pfam" id="PF15898"/>
    </source>
</evidence>
<dbReference type="GO" id="GO:0004857">
    <property type="term" value="F:enzyme inhibitor activity"/>
    <property type="evidence" value="ECO:0007669"/>
    <property type="project" value="TreeGrafter"/>
</dbReference>
<dbReference type="GO" id="GO:0019901">
    <property type="term" value="F:protein kinase binding"/>
    <property type="evidence" value="ECO:0007669"/>
    <property type="project" value="InterPro"/>
</dbReference>
<dbReference type="GO" id="GO:0019208">
    <property type="term" value="F:phosphatase regulator activity"/>
    <property type="evidence" value="ECO:0007669"/>
    <property type="project" value="TreeGrafter"/>
</dbReference>
<dbReference type="GO" id="GO:0005856">
    <property type="term" value="C:cytoskeleton"/>
    <property type="evidence" value="ECO:0007669"/>
    <property type="project" value="UniProtKB-SubCell"/>
</dbReference>
<evidence type="ECO:0000256" key="4">
    <source>
        <dbReference type="ARBA" id="ARBA00023212"/>
    </source>
</evidence>